<keyword evidence="6" id="KW-0175">Coiled coil</keyword>
<dbReference type="EMBL" id="KV875600">
    <property type="protein sequence ID" value="RZR71883.1"/>
    <property type="molecule type" value="Genomic_DNA"/>
</dbReference>
<comment type="subcellular location">
    <subcellularLocation>
        <location evidence="1">Nucleus</location>
    </subcellularLocation>
</comment>
<dbReference type="Gene3D" id="1.20.5.170">
    <property type="match status" value="1"/>
</dbReference>
<dbReference type="Proteomes" id="UP000290560">
    <property type="component" value="Unassembled WGS sequence"/>
</dbReference>
<dbReference type="CDD" id="cd14702">
    <property type="entry name" value="bZIP_plant_GBF1"/>
    <property type="match status" value="1"/>
</dbReference>
<dbReference type="GO" id="GO:0005634">
    <property type="term" value="C:nucleus"/>
    <property type="evidence" value="ECO:0007669"/>
    <property type="project" value="UniProtKB-SubCell"/>
</dbReference>
<dbReference type="InterPro" id="IPR004827">
    <property type="entry name" value="bZIP"/>
</dbReference>
<proteinExistence type="predicted"/>
<keyword evidence="4" id="KW-0804">Transcription</keyword>
<dbReference type="PANTHER" id="PTHR45764:SF76">
    <property type="entry name" value="OS02G0132500 PROTEIN"/>
    <property type="match status" value="1"/>
</dbReference>
<evidence type="ECO:0000256" key="5">
    <source>
        <dbReference type="ARBA" id="ARBA00023242"/>
    </source>
</evidence>
<keyword evidence="5" id="KW-0539">Nucleus</keyword>
<dbReference type="InterPro" id="IPR045314">
    <property type="entry name" value="bZIP_plant_GBF1"/>
</dbReference>
<accession>A0A444F1V4</accession>
<dbReference type="PANTHER" id="PTHR45764">
    <property type="entry name" value="BZIP TRANSCRIPTION FACTOR 44"/>
    <property type="match status" value="1"/>
</dbReference>
<keyword evidence="3" id="KW-0238">DNA-binding</keyword>
<dbReference type="InterPro" id="IPR046347">
    <property type="entry name" value="bZIP_sf"/>
</dbReference>
<dbReference type="FunFam" id="1.20.5.170:FF:000020">
    <property type="entry name" value="BZIP transcription factor"/>
    <property type="match status" value="1"/>
</dbReference>
<evidence type="ECO:0000256" key="2">
    <source>
        <dbReference type="ARBA" id="ARBA00023015"/>
    </source>
</evidence>
<name>A0A444F1V4_ENSVE</name>
<evidence type="ECO:0000256" key="1">
    <source>
        <dbReference type="ARBA" id="ARBA00004123"/>
    </source>
</evidence>
<keyword evidence="2" id="KW-0805">Transcription regulation</keyword>
<evidence type="ECO:0000256" key="3">
    <source>
        <dbReference type="ARBA" id="ARBA00023125"/>
    </source>
</evidence>
<dbReference type="PROSITE" id="PS00036">
    <property type="entry name" value="BZIP_BASIC"/>
    <property type="match status" value="1"/>
</dbReference>
<feature type="compositionally biased region" description="Low complexity" evidence="7">
    <location>
        <begin position="62"/>
        <end position="77"/>
    </location>
</feature>
<dbReference type="SUPFAM" id="SSF57959">
    <property type="entry name" value="Leucine zipper domain"/>
    <property type="match status" value="1"/>
</dbReference>
<feature type="coiled-coil region" evidence="6">
    <location>
        <begin position="106"/>
        <end position="133"/>
    </location>
</feature>
<feature type="region of interest" description="Disordered" evidence="7">
    <location>
        <begin position="57"/>
        <end position="77"/>
    </location>
</feature>
<gene>
    <name evidence="8" type="ORF">BHM03_00008318</name>
</gene>
<reference evidence="8" key="1">
    <citation type="journal article" date="2018" name="Data Brief">
        <title>Genome sequence data from 17 accessions of Ensete ventricosum, a staple food crop for millions in Ethiopia.</title>
        <authorList>
            <person name="Yemataw Z."/>
            <person name="Muzemil S."/>
            <person name="Ambachew D."/>
            <person name="Tripathi L."/>
            <person name="Tesfaye K."/>
            <person name="Chala A."/>
            <person name="Farbos A."/>
            <person name="O'Neill P."/>
            <person name="Moore K."/>
            <person name="Grant M."/>
            <person name="Studholme D.J."/>
        </authorList>
    </citation>
    <scope>NUCLEOTIDE SEQUENCE [LARGE SCALE GENOMIC DNA]</scope>
    <source>
        <tissue evidence="8">Leaf</tissue>
    </source>
</reference>
<dbReference type="GO" id="GO:0000976">
    <property type="term" value="F:transcription cis-regulatory region binding"/>
    <property type="evidence" value="ECO:0007669"/>
    <property type="project" value="TreeGrafter"/>
</dbReference>
<protein>
    <submittedName>
        <fullName evidence="8">Uncharacterized protein</fullName>
    </submittedName>
</protein>
<dbReference type="GO" id="GO:0046982">
    <property type="term" value="F:protein heterodimerization activity"/>
    <property type="evidence" value="ECO:0007669"/>
    <property type="project" value="UniProtKB-ARBA"/>
</dbReference>
<dbReference type="Pfam" id="PF00170">
    <property type="entry name" value="bZIP_1"/>
    <property type="match status" value="1"/>
</dbReference>
<evidence type="ECO:0000313" key="8">
    <source>
        <dbReference type="EMBL" id="RZR71883.1"/>
    </source>
</evidence>
<dbReference type="AlphaFoldDB" id="A0A444F1V4"/>
<dbReference type="GO" id="GO:0003700">
    <property type="term" value="F:DNA-binding transcription factor activity"/>
    <property type="evidence" value="ECO:0007669"/>
    <property type="project" value="InterPro"/>
</dbReference>
<dbReference type="GO" id="GO:0045893">
    <property type="term" value="P:positive regulation of DNA-templated transcription"/>
    <property type="evidence" value="ECO:0007669"/>
    <property type="project" value="TreeGrafter"/>
</dbReference>
<organism evidence="8">
    <name type="scientific">Ensete ventricosum</name>
    <name type="common">Abyssinian banana</name>
    <name type="synonym">Musa ensete</name>
    <dbReference type="NCBI Taxonomy" id="4639"/>
    <lineage>
        <taxon>Eukaryota</taxon>
        <taxon>Viridiplantae</taxon>
        <taxon>Streptophyta</taxon>
        <taxon>Embryophyta</taxon>
        <taxon>Tracheophyta</taxon>
        <taxon>Spermatophyta</taxon>
        <taxon>Magnoliopsida</taxon>
        <taxon>Liliopsida</taxon>
        <taxon>Zingiberales</taxon>
        <taxon>Musaceae</taxon>
        <taxon>Ensete</taxon>
    </lineage>
</organism>
<dbReference type="PROSITE" id="PS50217">
    <property type="entry name" value="BZIP"/>
    <property type="match status" value="1"/>
</dbReference>
<sequence length="208" mass="23407">MSPILSEILLSGCMINSTVRHRTHLVQSFSVVFLYWFYVFSELVLRSERLGRPISHITSMASPSGTSSGSSLLPTSGSEEDLQVVMMDQKKRKRMISNRESARRSRMRKQKHLDDLTAQVNQLRKENSQILSSLTLTTQQCFAVEADNSVLRTQTMELTNRLQSLNEILLFLNGRNTVIGNGFLISPWGSMCTNQPIMASAADSLLQH</sequence>
<dbReference type="SMART" id="SM00338">
    <property type="entry name" value="BRLZ"/>
    <property type="match status" value="1"/>
</dbReference>
<evidence type="ECO:0000256" key="7">
    <source>
        <dbReference type="SAM" id="MobiDB-lite"/>
    </source>
</evidence>
<evidence type="ECO:0000256" key="4">
    <source>
        <dbReference type="ARBA" id="ARBA00023163"/>
    </source>
</evidence>
<evidence type="ECO:0000256" key="6">
    <source>
        <dbReference type="SAM" id="Coils"/>
    </source>
</evidence>